<comment type="caution">
    <text evidence="2">The sequence shown here is derived from an EMBL/GenBank/DDBJ whole genome shotgun (WGS) entry which is preliminary data.</text>
</comment>
<sequence length="102" mass="10743">MAGSDRRCPVTSGPQGAVAAQRSAPVDDRGPIVVRHADLAGSYLRTVEATTYAYGTNTPAGGERAGARQSGSVLVDVAGRRPAEDRDRDARKMRCGMYPVLP</sequence>
<accession>A0A4S5EQA2</accession>
<proteinExistence type="predicted"/>
<name>A0A4S5EQA2_9ACTN</name>
<evidence type="ECO:0000313" key="2">
    <source>
        <dbReference type="EMBL" id="THJ74282.1"/>
    </source>
</evidence>
<gene>
    <name evidence="2" type="ORF">E7Y31_12365</name>
</gene>
<organism evidence="2 3">
    <name type="scientific">Candidatus Frankia alpina</name>
    <dbReference type="NCBI Taxonomy" id="2699483"/>
    <lineage>
        <taxon>Bacteria</taxon>
        <taxon>Bacillati</taxon>
        <taxon>Actinomycetota</taxon>
        <taxon>Actinomycetes</taxon>
        <taxon>Frankiales</taxon>
        <taxon>Frankiaceae</taxon>
        <taxon>Frankia</taxon>
    </lineage>
</organism>
<keyword evidence="3" id="KW-1185">Reference proteome</keyword>
<evidence type="ECO:0000313" key="3">
    <source>
        <dbReference type="Proteomes" id="UP000305282"/>
    </source>
</evidence>
<feature type="region of interest" description="Disordered" evidence="1">
    <location>
        <begin position="1"/>
        <end position="25"/>
    </location>
</feature>
<dbReference type="EMBL" id="SSXH01000275">
    <property type="protein sequence ID" value="THJ74282.1"/>
    <property type="molecule type" value="Genomic_DNA"/>
</dbReference>
<dbReference type="AlphaFoldDB" id="A0A4S5EQA2"/>
<reference evidence="2 3" key="1">
    <citation type="submission" date="2019-04" db="EMBL/GenBank/DDBJ databases">
        <title>Draft genome sequences for three unisolated Alnus-infective Frankia Sp+ strains, AgTrS, AiOr and AvVan, the first sequenced Frankia strains able to sporulate in-planta.</title>
        <authorList>
            <person name="Bethencourt L."/>
            <person name="Vautrin F."/>
            <person name="Taib N."/>
            <person name="Dubost A."/>
            <person name="Castro-Garcia L."/>
            <person name="Imbaud O."/>
            <person name="Abrouk D."/>
            <person name="Fournier P."/>
            <person name="Briolay J."/>
            <person name="Nguyen A."/>
            <person name="Normand P."/>
            <person name="Fernandez M.P."/>
            <person name="Brochier-Armanet C."/>
            <person name="Herrera-Belaroussi A."/>
        </authorList>
    </citation>
    <scope>NUCLEOTIDE SEQUENCE [LARGE SCALE GENOMIC DNA]</scope>
    <source>
        <strain evidence="2 3">AvVan</strain>
    </source>
</reference>
<dbReference type="Proteomes" id="UP000305282">
    <property type="component" value="Unassembled WGS sequence"/>
</dbReference>
<evidence type="ECO:0000256" key="1">
    <source>
        <dbReference type="SAM" id="MobiDB-lite"/>
    </source>
</evidence>
<protein>
    <submittedName>
        <fullName evidence="2">Uncharacterized protein</fullName>
    </submittedName>
</protein>